<keyword evidence="5" id="KW-0325">Glycoprotein</keyword>
<dbReference type="GO" id="GO:0019955">
    <property type="term" value="F:cytokine binding"/>
    <property type="evidence" value="ECO:0007669"/>
    <property type="project" value="TreeGrafter"/>
</dbReference>
<dbReference type="GO" id="GO:0043235">
    <property type="term" value="C:receptor complex"/>
    <property type="evidence" value="ECO:0007669"/>
    <property type="project" value="TreeGrafter"/>
</dbReference>
<feature type="domain" description="Fibronectin type-III" evidence="7">
    <location>
        <begin position="451"/>
        <end position="534"/>
    </location>
</feature>
<evidence type="ECO:0000256" key="5">
    <source>
        <dbReference type="ARBA" id="ARBA00023180"/>
    </source>
</evidence>
<dbReference type="Gene3D" id="2.60.40.10">
    <property type="entry name" value="Immunoglobulins"/>
    <property type="match status" value="6"/>
</dbReference>
<feature type="region of interest" description="Disordered" evidence="6">
    <location>
        <begin position="74"/>
        <end position="122"/>
    </location>
</feature>
<feature type="compositionally biased region" description="Basic residues" evidence="6">
    <location>
        <begin position="108"/>
        <end position="120"/>
    </location>
</feature>
<evidence type="ECO:0000256" key="2">
    <source>
        <dbReference type="ARBA" id="ARBA00022737"/>
    </source>
</evidence>
<dbReference type="PANTHER" id="PTHR23036:SF95">
    <property type="entry name" value="ONCOSTATIN-M-SPECIFIC RECEPTOR SUBUNIT BETA"/>
    <property type="match status" value="1"/>
</dbReference>
<evidence type="ECO:0000313" key="8">
    <source>
        <dbReference type="EMBL" id="CAI5787654.1"/>
    </source>
</evidence>
<name>A0AA35L1H8_9SAUR</name>
<dbReference type="AlphaFoldDB" id="A0AA35L1H8"/>
<dbReference type="GO" id="GO:0009897">
    <property type="term" value="C:external side of plasma membrane"/>
    <property type="evidence" value="ECO:0007669"/>
    <property type="project" value="TreeGrafter"/>
</dbReference>
<dbReference type="PANTHER" id="PTHR23036">
    <property type="entry name" value="CYTOKINE RECEPTOR"/>
    <property type="match status" value="1"/>
</dbReference>
<feature type="domain" description="Fibronectin type-III" evidence="7">
    <location>
        <begin position="748"/>
        <end position="841"/>
    </location>
</feature>
<evidence type="ECO:0000256" key="1">
    <source>
        <dbReference type="ARBA" id="ARBA00022729"/>
    </source>
</evidence>
<dbReference type="SMART" id="SM00060">
    <property type="entry name" value="FN3"/>
    <property type="match status" value="3"/>
</dbReference>
<dbReference type="InterPro" id="IPR050379">
    <property type="entry name" value="Type-I_Cytokine_Rcpt"/>
</dbReference>
<dbReference type="EMBL" id="OX395136">
    <property type="protein sequence ID" value="CAI5787654.1"/>
    <property type="molecule type" value="Genomic_DNA"/>
</dbReference>
<feature type="domain" description="Fibronectin type-III" evidence="7">
    <location>
        <begin position="552"/>
        <end position="637"/>
    </location>
</feature>
<dbReference type="Pfam" id="PF25552">
    <property type="entry name" value="LIFR_D4"/>
    <property type="match status" value="1"/>
</dbReference>
<evidence type="ECO:0000256" key="6">
    <source>
        <dbReference type="SAM" id="MobiDB-lite"/>
    </source>
</evidence>
<protein>
    <submittedName>
        <fullName evidence="8">Oncostatin-M-specific receptor subunit beta-like</fullName>
    </submittedName>
</protein>
<dbReference type="FunFam" id="2.60.40.10:FF:001289">
    <property type="entry name" value="Oncostatin-M-specific receptor subunit beta"/>
    <property type="match status" value="1"/>
</dbReference>
<evidence type="ECO:0000256" key="4">
    <source>
        <dbReference type="ARBA" id="ARBA00023170"/>
    </source>
</evidence>
<evidence type="ECO:0000313" key="9">
    <source>
        <dbReference type="Proteomes" id="UP001178461"/>
    </source>
</evidence>
<dbReference type="SUPFAM" id="SSF49265">
    <property type="entry name" value="Fibronectin type III"/>
    <property type="match status" value="3"/>
</dbReference>
<dbReference type="GO" id="GO:0004924">
    <property type="term" value="F:oncostatin-M receptor activity"/>
    <property type="evidence" value="ECO:0007669"/>
    <property type="project" value="TreeGrafter"/>
</dbReference>
<keyword evidence="1" id="KW-0732">Signal</keyword>
<dbReference type="InterPro" id="IPR003961">
    <property type="entry name" value="FN3_dom"/>
</dbReference>
<keyword evidence="4 8" id="KW-0675">Receptor</keyword>
<dbReference type="FunFam" id="2.60.40.10:FF:000607">
    <property type="entry name" value="Leukemia inhibitory factor receptor"/>
    <property type="match status" value="1"/>
</dbReference>
<dbReference type="GO" id="GO:0005127">
    <property type="term" value="F:ciliary neurotrophic factor receptor binding"/>
    <property type="evidence" value="ECO:0007669"/>
    <property type="project" value="TreeGrafter"/>
</dbReference>
<feature type="region of interest" description="Disordered" evidence="6">
    <location>
        <begin position="1"/>
        <end position="33"/>
    </location>
</feature>
<dbReference type="CDD" id="cd00063">
    <property type="entry name" value="FN3"/>
    <property type="match status" value="3"/>
</dbReference>
<keyword evidence="2" id="KW-0677">Repeat</keyword>
<accession>A0AA35L1H8</accession>
<organism evidence="8 9">
    <name type="scientific">Podarcis lilfordi</name>
    <name type="common">Lilford's wall lizard</name>
    <dbReference type="NCBI Taxonomy" id="74358"/>
    <lineage>
        <taxon>Eukaryota</taxon>
        <taxon>Metazoa</taxon>
        <taxon>Chordata</taxon>
        <taxon>Craniata</taxon>
        <taxon>Vertebrata</taxon>
        <taxon>Euteleostomi</taxon>
        <taxon>Lepidosauria</taxon>
        <taxon>Squamata</taxon>
        <taxon>Bifurcata</taxon>
        <taxon>Unidentata</taxon>
        <taxon>Episquamata</taxon>
        <taxon>Laterata</taxon>
        <taxon>Lacertibaenia</taxon>
        <taxon>Lacertidae</taxon>
        <taxon>Podarcis</taxon>
    </lineage>
</organism>
<keyword evidence="3" id="KW-1015">Disulfide bond</keyword>
<evidence type="ECO:0000259" key="7">
    <source>
        <dbReference type="SMART" id="SM00060"/>
    </source>
</evidence>
<reference evidence="8" key="1">
    <citation type="submission" date="2022-12" db="EMBL/GenBank/DDBJ databases">
        <authorList>
            <person name="Alioto T."/>
            <person name="Alioto T."/>
            <person name="Gomez Garrido J."/>
        </authorList>
    </citation>
    <scope>NUCLEOTIDE SEQUENCE</scope>
</reference>
<dbReference type="InterPro" id="IPR040817">
    <property type="entry name" value="LIFR_D2"/>
</dbReference>
<keyword evidence="9" id="KW-1185">Reference proteome</keyword>
<proteinExistence type="predicted"/>
<dbReference type="Pfam" id="PF17971">
    <property type="entry name" value="LIFR_D2"/>
    <property type="match status" value="1"/>
</dbReference>
<dbReference type="GO" id="GO:0008284">
    <property type="term" value="P:positive regulation of cell population proliferation"/>
    <property type="evidence" value="ECO:0007669"/>
    <property type="project" value="TreeGrafter"/>
</dbReference>
<dbReference type="InterPro" id="IPR036116">
    <property type="entry name" value="FN3_sf"/>
</dbReference>
<sequence>MGPSERLRGLAGGERSSEEQQQQPMEKENLEESGQNMIRTFAVVSLLQRSLGREGVVMFNRKLLRQVPPCALEGSDTRRRQQRNLLVPPSLLDPLAGVPRATKEKKNGKTGSSKHRKPRGRGITNGEFGAWTVVLYVVLHSGLFENQDRNLFQPRNLEISMNIRLQQLSVKWDVGDDSEAYYSETEFVFNIQVNRTEEKIIDFPTFREIPRRWPLQENYTTTVSKASRHLQWNWTSEIPLECAAHAVRIRSMGRFSEVWSDWSPWKIADGLDVVDIRWHFLWPEGNKFVEMGSDVKYCCIGAENKSVPKFYFSDKQMNMGLQRRVLVTLKNVTRSKRLGYTIQCDSESASLFVTNQPDKPKDLACKTEDMINLECTWHPGAKNTDAELLCPASFTLSDGSSNETYCSSTSSPSCSFKIGKQTIYNLILTSRNCIGEKLTNLTVDVAHRVHPAAPYKLRAGYTNATTIQLQWQINEVSEALTLLCEIHGASRDGEQKNVTVQYSKDSHPQIILDGLQPSTNYTLKVCCGAARHFWKWSKWSESKTIPTNEAAPSGQLDIWRDTHSSLENCSITIFWKASPDFHAHGRIVKYEILWEKLEEPTETHRSDISPTLNNCTISLDNSSYKISVSARNSVDASHPAVIVISAAEDDGNMNCSMEDTQNNTEHGIYIAWQSQSRFDGYVVDWCNNPKSHLCDFQWKKFGPNDSSALITRDAFESHVRYTFRVYGTIDDRAHLLEKKTKYLNESDPAHEPDNLKTHTVTSHSFTLTWEFDHLNETHPGFIRGYYVYVKKEHGNCTLLPDHPVHCIYTIEDPNLKTFTVRNLEPSTHYEVGVKAYSVGSQALPKNFRQVLTLSDDGNGWLPNLLPLVIVPSVLLLAVCIWKSECVKNSLKIPHPDAALLKIPQVKSGPMEINETPPSKLQLIGTCPGPVSKQPPLPIFVENWSYFKLQGCETLLSQKAASKKPNLPLTSYQPLERFGFGSTAISHPPGTSQGDLDFLSQTEVPLSVGSVESSQPLVYKPQLPQESKANTPGSDDEMVCLTAIHC</sequence>
<dbReference type="InterPro" id="IPR013783">
    <property type="entry name" value="Ig-like_fold"/>
</dbReference>
<dbReference type="Pfam" id="PF00041">
    <property type="entry name" value="fn3"/>
    <property type="match status" value="1"/>
</dbReference>
<evidence type="ECO:0000256" key="3">
    <source>
        <dbReference type="ARBA" id="ARBA00023157"/>
    </source>
</evidence>
<gene>
    <name evidence="8" type="ORF">PODLI_1B034292</name>
</gene>
<dbReference type="Proteomes" id="UP001178461">
    <property type="component" value="Chromosome 11"/>
</dbReference>